<proteinExistence type="inferred from homology"/>
<organism evidence="11 12">
    <name type="scientific">Azoarcus indigens</name>
    <dbReference type="NCBI Taxonomy" id="29545"/>
    <lineage>
        <taxon>Bacteria</taxon>
        <taxon>Pseudomonadati</taxon>
        <taxon>Pseudomonadota</taxon>
        <taxon>Betaproteobacteria</taxon>
        <taxon>Rhodocyclales</taxon>
        <taxon>Zoogloeaceae</taxon>
        <taxon>Azoarcus</taxon>
    </lineage>
</organism>
<dbReference type="EMBL" id="SNVV01000007">
    <property type="protein sequence ID" value="TDN51438.1"/>
    <property type="molecule type" value="Genomic_DNA"/>
</dbReference>
<dbReference type="PANTHER" id="PTHR35891:SF3">
    <property type="entry name" value="THIOL:DISULFIDE INTERCHANGE PROTEIN DSBL"/>
    <property type="match status" value="1"/>
</dbReference>
<dbReference type="InterPro" id="IPR036249">
    <property type="entry name" value="Thioredoxin-like_sf"/>
</dbReference>
<feature type="chain" id="PRO_5020588104" description="Thiol:disulfide interchange protein" evidence="9">
    <location>
        <begin position="26"/>
        <end position="211"/>
    </location>
</feature>
<dbReference type="OrthoDB" id="9784896at2"/>
<keyword evidence="5 7" id="KW-1015">Disulfide bond</keyword>
<evidence type="ECO:0000256" key="6">
    <source>
        <dbReference type="ARBA" id="ARBA00023284"/>
    </source>
</evidence>
<dbReference type="CDD" id="cd03019">
    <property type="entry name" value="DsbA_DsbA"/>
    <property type="match status" value="1"/>
</dbReference>
<dbReference type="Proteomes" id="UP000295129">
    <property type="component" value="Unassembled WGS sequence"/>
</dbReference>
<keyword evidence="3 9" id="KW-0732">Signal</keyword>
<dbReference type="PANTHER" id="PTHR35891">
    <property type="entry name" value="THIOL:DISULFIDE INTERCHANGE PROTEIN DSBA"/>
    <property type="match status" value="1"/>
</dbReference>
<comment type="similarity">
    <text evidence="2">Belongs to the thioredoxin family. DsbA subfamily.</text>
</comment>
<comment type="subcellular location">
    <subcellularLocation>
        <location evidence="1 7">Periplasm</location>
    </subcellularLocation>
</comment>
<keyword evidence="12" id="KW-1185">Reference proteome</keyword>
<dbReference type="InterPro" id="IPR001853">
    <property type="entry name" value="DSBA-like_thioredoxin_dom"/>
</dbReference>
<name>A0A4R6E3N3_9RHOO</name>
<evidence type="ECO:0000256" key="9">
    <source>
        <dbReference type="SAM" id="SignalP"/>
    </source>
</evidence>
<evidence type="ECO:0000256" key="4">
    <source>
        <dbReference type="ARBA" id="ARBA00022764"/>
    </source>
</evidence>
<dbReference type="InterPro" id="IPR013766">
    <property type="entry name" value="Thioredoxin_domain"/>
</dbReference>
<sequence length="211" mass="23158">MNRRTALQQLAALAVLASPAATVLAADSAGGASFRTLPTPVPTEVQGKVEVIEFFSYGCPHCHDFEPLLERWVKALPADVNFVRVPITFNRPDWTAYAKLYVTLEALGEVNRQHAAVFAALHEDRVPLHDEAVLLEWVAKRGIDKVKFNEAWKSFGVQSRLSRLAQIAASYRVNGVPLMAVNGRYLASASTAGGYDNLLKTVDQLIVRSRG</sequence>
<evidence type="ECO:0000313" key="11">
    <source>
        <dbReference type="EMBL" id="TDN51438.1"/>
    </source>
</evidence>
<dbReference type="SUPFAM" id="SSF52833">
    <property type="entry name" value="Thioredoxin-like"/>
    <property type="match status" value="1"/>
</dbReference>
<reference evidence="11 12" key="1">
    <citation type="submission" date="2019-03" db="EMBL/GenBank/DDBJ databases">
        <title>Genomic Encyclopedia of Type Strains, Phase IV (KMG-IV): sequencing the most valuable type-strain genomes for metagenomic binning, comparative biology and taxonomic classification.</title>
        <authorList>
            <person name="Goeker M."/>
        </authorList>
    </citation>
    <scope>NUCLEOTIDE SEQUENCE [LARGE SCALE GENOMIC DNA]</scope>
    <source>
        <strain evidence="11 12">DSM 12121</strain>
    </source>
</reference>
<dbReference type="PROSITE" id="PS51352">
    <property type="entry name" value="THIOREDOXIN_2"/>
    <property type="match status" value="1"/>
</dbReference>
<evidence type="ECO:0000256" key="3">
    <source>
        <dbReference type="ARBA" id="ARBA00022729"/>
    </source>
</evidence>
<feature type="domain" description="Thioredoxin" evidence="10">
    <location>
        <begin position="12"/>
        <end position="207"/>
    </location>
</feature>
<dbReference type="Pfam" id="PF01323">
    <property type="entry name" value="DSBA"/>
    <property type="match status" value="1"/>
</dbReference>
<evidence type="ECO:0000256" key="5">
    <source>
        <dbReference type="ARBA" id="ARBA00023157"/>
    </source>
</evidence>
<keyword evidence="6" id="KW-0676">Redox-active center</keyword>
<evidence type="ECO:0000256" key="1">
    <source>
        <dbReference type="ARBA" id="ARBA00004418"/>
    </source>
</evidence>
<dbReference type="AlphaFoldDB" id="A0A4R6E3N3"/>
<feature type="signal peptide" evidence="9">
    <location>
        <begin position="1"/>
        <end position="25"/>
    </location>
</feature>
<dbReference type="PIRSF" id="PIRSF001488">
    <property type="entry name" value="Tdi_protein"/>
    <property type="match status" value="1"/>
</dbReference>
<comment type="caution">
    <text evidence="11">The sequence shown here is derived from an EMBL/GenBank/DDBJ whole genome shotgun (WGS) entry which is preliminary data.</text>
</comment>
<evidence type="ECO:0000313" key="12">
    <source>
        <dbReference type="Proteomes" id="UP000295129"/>
    </source>
</evidence>
<keyword evidence="4 7" id="KW-0574">Periplasm</keyword>
<dbReference type="GO" id="GO:0042597">
    <property type="term" value="C:periplasmic space"/>
    <property type="evidence" value="ECO:0007669"/>
    <property type="project" value="UniProtKB-SubCell"/>
</dbReference>
<dbReference type="Gene3D" id="3.40.30.10">
    <property type="entry name" value="Glutaredoxin"/>
    <property type="match status" value="1"/>
</dbReference>
<feature type="disulfide bond" description="Redox-active" evidence="8">
    <location>
        <begin position="59"/>
        <end position="62"/>
    </location>
</feature>
<gene>
    <name evidence="11" type="ORF">C7389_107173</name>
</gene>
<dbReference type="InterPro" id="IPR050824">
    <property type="entry name" value="Thiol_disulfide_DsbA"/>
</dbReference>
<evidence type="ECO:0000256" key="7">
    <source>
        <dbReference type="PIRNR" id="PIRNR001488"/>
    </source>
</evidence>
<dbReference type="PROSITE" id="PS00194">
    <property type="entry name" value="THIOREDOXIN_1"/>
    <property type="match status" value="1"/>
</dbReference>
<dbReference type="InterPro" id="IPR023205">
    <property type="entry name" value="DsbA/DsbL"/>
</dbReference>
<protein>
    <recommendedName>
        <fullName evidence="7">Thiol:disulfide interchange protein</fullName>
    </recommendedName>
</protein>
<accession>A0A4R6E3N3</accession>
<evidence type="ECO:0000256" key="2">
    <source>
        <dbReference type="ARBA" id="ARBA00005791"/>
    </source>
</evidence>
<evidence type="ECO:0000256" key="8">
    <source>
        <dbReference type="PIRSR" id="PIRSR001488-1"/>
    </source>
</evidence>
<evidence type="ECO:0000259" key="10">
    <source>
        <dbReference type="PROSITE" id="PS51352"/>
    </source>
</evidence>
<dbReference type="InterPro" id="IPR017937">
    <property type="entry name" value="Thioredoxin_CS"/>
</dbReference>
<dbReference type="RefSeq" id="WP_133591019.1">
    <property type="nucleotide sequence ID" value="NZ_SNVV01000007.1"/>
</dbReference>
<dbReference type="GO" id="GO:0015036">
    <property type="term" value="F:disulfide oxidoreductase activity"/>
    <property type="evidence" value="ECO:0007669"/>
    <property type="project" value="UniProtKB-ARBA"/>
</dbReference>